<evidence type="ECO:0000256" key="2">
    <source>
        <dbReference type="ARBA" id="ARBA00022840"/>
    </source>
</evidence>
<keyword evidence="2" id="KW-0067">ATP-binding</keyword>
<dbReference type="InterPro" id="IPR045076">
    <property type="entry name" value="MutS"/>
</dbReference>
<dbReference type="Proteomes" id="UP000627292">
    <property type="component" value="Unassembled WGS sequence"/>
</dbReference>
<dbReference type="InterPro" id="IPR027417">
    <property type="entry name" value="P-loop_NTPase"/>
</dbReference>
<dbReference type="PANTHER" id="PTHR11361">
    <property type="entry name" value="DNA MISMATCH REPAIR PROTEIN MUTS FAMILY MEMBER"/>
    <property type="match status" value="1"/>
</dbReference>
<evidence type="ECO:0000313" key="6">
    <source>
        <dbReference type="Proteomes" id="UP000627292"/>
    </source>
</evidence>
<dbReference type="SUPFAM" id="SSF48334">
    <property type="entry name" value="DNA repair protein MutS, domain III"/>
    <property type="match status" value="1"/>
</dbReference>
<proteinExistence type="predicted"/>
<comment type="caution">
    <text evidence="5">The sequence shown here is derived from an EMBL/GenBank/DDBJ whole genome shotgun (WGS) entry which is preliminary data.</text>
</comment>
<accession>A0A917J359</accession>
<reference evidence="5" key="2">
    <citation type="submission" date="2020-09" db="EMBL/GenBank/DDBJ databases">
        <authorList>
            <person name="Sun Q."/>
            <person name="Zhou Y."/>
        </authorList>
    </citation>
    <scope>NUCLEOTIDE SEQUENCE</scope>
    <source>
        <strain evidence="5">CGMCC 1.15290</strain>
    </source>
</reference>
<dbReference type="SUPFAM" id="SSF52540">
    <property type="entry name" value="P-loop containing nucleoside triphosphate hydrolases"/>
    <property type="match status" value="1"/>
</dbReference>
<dbReference type="SMART" id="SM00534">
    <property type="entry name" value="MUTSac"/>
    <property type="match status" value="1"/>
</dbReference>
<dbReference type="RefSeq" id="WP_188957601.1">
    <property type="nucleotide sequence ID" value="NZ_BMIB01000005.1"/>
</dbReference>
<evidence type="ECO:0000259" key="4">
    <source>
        <dbReference type="SMART" id="SM00534"/>
    </source>
</evidence>
<dbReference type="Pfam" id="PF00488">
    <property type="entry name" value="MutS_V"/>
    <property type="match status" value="1"/>
</dbReference>
<dbReference type="Gene3D" id="3.40.50.300">
    <property type="entry name" value="P-loop containing nucleotide triphosphate hydrolases"/>
    <property type="match status" value="1"/>
</dbReference>
<dbReference type="EMBL" id="BMIB01000005">
    <property type="protein sequence ID" value="GGH79782.1"/>
    <property type="molecule type" value="Genomic_DNA"/>
</dbReference>
<keyword evidence="3" id="KW-0238">DNA-binding</keyword>
<dbReference type="GO" id="GO:0005524">
    <property type="term" value="F:ATP binding"/>
    <property type="evidence" value="ECO:0007669"/>
    <property type="project" value="UniProtKB-KW"/>
</dbReference>
<reference evidence="5" key="1">
    <citation type="journal article" date="2014" name="Int. J. Syst. Evol. Microbiol.">
        <title>Complete genome sequence of Corynebacterium casei LMG S-19264T (=DSM 44701T), isolated from a smear-ripened cheese.</title>
        <authorList>
            <consortium name="US DOE Joint Genome Institute (JGI-PGF)"/>
            <person name="Walter F."/>
            <person name="Albersmeier A."/>
            <person name="Kalinowski J."/>
            <person name="Ruckert C."/>
        </authorList>
    </citation>
    <scope>NUCLEOTIDE SEQUENCE</scope>
    <source>
        <strain evidence="5">CGMCC 1.15290</strain>
    </source>
</reference>
<dbReference type="AlphaFoldDB" id="A0A917J359"/>
<evidence type="ECO:0000256" key="1">
    <source>
        <dbReference type="ARBA" id="ARBA00022741"/>
    </source>
</evidence>
<dbReference type="Gene3D" id="1.10.1420.10">
    <property type="match status" value="1"/>
</dbReference>
<organism evidence="5 6">
    <name type="scientific">Filimonas zeae</name>
    <dbReference type="NCBI Taxonomy" id="1737353"/>
    <lineage>
        <taxon>Bacteria</taxon>
        <taxon>Pseudomonadati</taxon>
        <taxon>Bacteroidota</taxon>
        <taxon>Chitinophagia</taxon>
        <taxon>Chitinophagales</taxon>
        <taxon>Chitinophagaceae</taxon>
        <taxon>Filimonas</taxon>
    </lineage>
</organism>
<dbReference type="PANTHER" id="PTHR11361:SF34">
    <property type="entry name" value="DNA MISMATCH REPAIR PROTEIN MSH1, MITOCHONDRIAL"/>
    <property type="match status" value="1"/>
</dbReference>
<evidence type="ECO:0000256" key="3">
    <source>
        <dbReference type="ARBA" id="ARBA00023125"/>
    </source>
</evidence>
<keyword evidence="1" id="KW-0547">Nucleotide-binding</keyword>
<sequence>MQADKTTLTDLSIFHAEEEQSVFHFIDFTRTIGGRDTLHHMLAHPLSSREEITATQQVLKQLIKVHALWPEKISNGTVMVIERFYETAVTDIPAGANGINAFMYKLVNGPDYSIIKYSVTHCIDFLQGLRLIQALFTNAAIPPMLDKHFQRINKLLDMPVVQKMLKEDTKQPQPPAKVLEYGRFLRLHFKQPLLELLDIYHTLDAWYGMAMACVNHGLQFPEFMEQEQPLLEATNLYHPLLKTPVAYSVALTPDKNFLFLTGANMGGKSTFIKAVGVATYLAHVGMGVPAENMQLTLFHGLLSNIQMADNIIKGESYFYNEVQRIRKTIEKINDGKKWLILIDELFKGTNVQDAMKCSTAVVEGLRKMKNTLFILSTHLYEIGESLQQYPNILFRYFETSIQNEQLVFSYQLREGISNDRLGYLILKKEGVVDMLHQL</sequence>
<dbReference type="GO" id="GO:0006298">
    <property type="term" value="P:mismatch repair"/>
    <property type="evidence" value="ECO:0007669"/>
    <property type="project" value="InterPro"/>
</dbReference>
<name>A0A917J359_9BACT</name>
<feature type="domain" description="DNA mismatch repair proteins mutS family" evidence="4">
    <location>
        <begin position="255"/>
        <end position="427"/>
    </location>
</feature>
<dbReference type="GO" id="GO:0140664">
    <property type="term" value="F:ATP-dependent DNA damage sensor activity"/>
    <property type="evidence" value="ECO:0007669"/>
    <property type="project" value="InterPro"/>
</dbReference>
<keyword evidence="6" id="KW-1185">Reference proteome</keyword>
<dbReference type="GO" id="GO:0030983">
    <property type="term" value="F:mismatched DNA binding"/>
    <property type="evidence" value="ECO:0007669"/>
    <property type="project" value="InterPro"/>
</dbReference>
<evidence type="ECO:0000313" key="5">
    <source>
        <dbReference type="EMBL" id="GGH79782.1"/>
    </source>
</evidence>
<dbReference type="InterPro" id="IPR036187">
    <property type="entry name" value="DNA_mismatch_repair_MutS_sf"/>
</dbReference>
<gene>
    <name evidence="5" type="ORF">GCM10011379_49670</name>
</gene>
<protein>
    <recommendedName>
        <fullName evidence="4">DNA mismatch repair proteins mutS family domain-containing protein</fullName>
    </recommendedName>
</protein>
<dbReference type="InterPro" id="IPR000432">
    <property type="entry name" value="DNA_mismatch_repair_MutS_C"/>
</dbReference>